<accession>A0ABW5R0I2</accession>
<organism evidence="3 4">
    <name type="scientific">Paenibacillus thailandensis</name>
    <dbReference type="NCBI Taxonomy" id="393250"/>
    <lineage>
        <taxon>Bacteria</taxon>
        <taxon>Bacillati</taxon>
        <taxon>Bacillota</taxon>
        <taxon>Bacilli</taxon>
        <taxon>Bacillales</taxon>
        <taxon>Paenibacillaceae</taxon>
        <taxon>Paenibacillus</taxon>
    </lineage>
</organism>
<comment type="similarity">
    <text evidence="1">Belongs to the UPF0312 family.</text>
</comment>
<evidence type="ECO:0000256" key="1">
    <source>
        <dbReference type="ARBA" id="ARBA00008812"/>
    </source>
</evidence>
<dbReference type="Proteomes" id="UP001597493">
    <property type="component" value="Unassembled WGS sequence"/>
</dbReference>
<keyword evidence="4" id="KW-1185">Reference proteome</keyword>
<dbReference type="InterPro" id="IPR007372">
    <property type="entry name" value="Lipid/polyisoprenoid-bd_YceI"/>
</dbReference>
<dbReference type="Gene3D" id="2.40.128.110">
    <property type="entry name" value="Lipid/polyisoprenoid-binding, YceI-like"/>
    <property type="match status" value="1"/>
</dbReference>
<dbReference type="PANTHER" id="PTHR34406">
    <property type="entry name" value="PROTEIN YCEI"/>
    <property type="match status" value="1"/>
</dbReference>
<evidence type="ECO:0000313" key="4">
    <source>
        <dbReference type="Proteomes" id="UP001597493"/>
    </source>
</evidence>
<evidence type="ECO:0000313" key="3">
    <source>
        <dbReference type="EMBL" id="MFD2662194.1"/>
    </source>
</evidence>
<dbReference type="SUPFAM" id="SSF101874">
    <property type="entry name" value="YceI-like"/>
    <property type="match status" value="1"/>
</dbReference>
<dbReference type="EMBL" id="JBHUMY010000023">
    <property type="protein sequence ID" value="MFD2662194.1"/>
    <property type="molecule type" value="Genomic_DNA"/>
</dbReference>
<protein>
    <submittedName>
        <fullName evidence="3">YceI family protein</fullName>
    </submittedName>
</protein>
<sequence>MRKKTAILTAGLAVLIVGGGVGYGLYDYYAGNHVQVESVIAAPAEGGTGEAVDMELINGVWNIDPSSTVYFSVTTSKETVNFAVNNVSGSWTIDTADPSRMAGEGKIDLNAIDSGNSQRDGHIKEADYFNVEETPEATFTATSFEGVPAEWTEGQPFPFKMSGTMTVKGISKEVTFEGNGVYEGGQIKLESDTAVTFSDFGMTNPHRVVLDTENTVTVQLRLTLTAQPA</sequence>
<evidence type="ECO:0000259" key="2">
    <source>
        <dbReference type="SMART" id="SM00867"/>
    </source>
</evidence>
<dbReference type="RefSeq" id="WP_379276082.1">
    <property type="nucleotide sequence ID" value="NZ_JBHUGT010000023.1"/>
</dbReference>
<dbReference type="Pfam" id="PF04264">
    <property type="entry name" value="YceI"/>
    <property type="match status" value="1"/>
</dbReference>
<comment type="caution">
    <text evidence="3">The sequence shown here is derived from an EMBL/GenBank/DDBJ whole genome shotgun (WGS) entry which is preliminary data.</text>
</comment>
<proteinExistence type="inferred from homology"/>
<feature type="domain" description="Lipid/polyisoprenoid-binding YceI-like" evidence="2">
    <location>
        <begin position="60"/>
        <end position="225"/>
    </location>
</feature>
<reference evidence="4" key="1">
    <citation type="journal article" date="2019" name="Int. J. Syst. Evol. Microbiol.">
        <title>The Global Catalogue of Microorganisms (GCM) 10K type strain sequencing project: providing services to taxonomists for standard genome sequencing and annotation.</title>
        <authorList>
            <consortium name="The Broad Institute Genomics Platform"/>
            <consortium name="The Broad Institute Genome Sequencing Center for Infectious Disease"/>
            <person name="Wu L."/>
            <person name="Ma J."/>
        </authorList>
    </citation>
    <scope>NUCLEOTIDE SEQUENCE [LARGE SCALE GENOMIC DNA]</scope>
    <source>
        <strain evidence="4">TISTR 1827</strain>
    </source>
</reference>
<dbReference type="PANTHER" id="PTHR34406:SF1">
    <property type="entry name" value="PROTEIN YCEI"/>
    <property type="match status" value="1"/>
</dbReference>
<gene>
    <name evidence="3" type="ORF">ACFSW5_18210</name>
</gene>
<dbReference type="SMART" id="SM00867">
    <property type="entry name" value="YceI"/>
    <property type="match status" value="1"/>
</dbReference>
<name>A0ABW5R0I2_9BACL</name>
<dbReference type="InterPro" id="IPR036761">
    <property type="entry name" value="TTHA0802/YceI-like_sf"/>
</dbReference>